<dbReference type="GO" id="GO:0000422">
    <property type="term" value="P:autophagy of mitochondrion"/>
    <property type="evidence" value="ECO:0007669"/>
    <property type="project" value="TreeGrafter"/>
</dbReference>
<comment type="subcellular location">
    <subcellularLocation>
        <location evidence="1">Endoplasmic reticulum membrane</location>
        <topology evidence="1">Peripheral membrane protein</topology>
    </subcellularLocation>
    <subcellularLocation>
        <location evidence="2">Preautophagosomal structure membrane</location>
        <topology evidence="2">Peripheral membrane protein</topology>
    </subcellularLocation>
</comment>
<dbReference type="PANTHER" id="PTHR13190">
    <property type="entry name" value="AUTOPHAGY-RELATED 2, ISOFORM A"/>
    <property type="match status" value="1"/>
</dbReference>
<dbReference type="GO" id="GO:0061723">
    <property type="term" value="P:glycophagy"/>
    <property type="evidence" value="ECO:0007669"/>
    <property type="project" value="TreeGrafter"/>
</dbReference>
<dbReference type="Pfam" id="PF13329">
    <property type="entry name" value="ATG2_CAD"/>
    <property type="match status" value="2"/>
</dbReference>
<organism evidence="12 13">
    <name type="scientific">Chaetoceros tenuissimus</name>
    <dbReference type="NCBI Taxonomy" id="426638"/>
    <lineage>
        <taxon>Eukaryota</taxon>
        <taxon>Sar</taxon>
        <taxon>Stramenopiles</taxon>
        <taxon>Ochrophyta</taxon>
        <taxon>Bacillariophyta</taxon>
        <taxon>Coscinodiscophyceae</taxon>
        <taxon>Chaetocerotophycidae</taxon>
        <taxon>Chaetocerotales</taxon>
        <taxon>Chaetocerotaceae</taxon>
        <taxon>Chaetoceros</taxon>
    </lineage>
</organism>
<dbReference type="Proteomes" id="UP001054902">
    <property type="component" value="Unassembled WGS sequence"/>
</dbReference>
<dbReference type="GO" id="GO:0061908">
    <property type="term" value="C:phagophore"/>
    <property type="evidence" value="ECO:0007669"/>
    <property type="project" value="TreeGrafter"/>
</dbReference>
<evidence type="ECO:0000256" key="1">
    <source>
        <dbReference type="ARBA" id="ARBA00004406"/>
    </source>
</evidence>
<comment type="catalytic activity">
    <reaction evidence="11">
        <text>a 1,2-diacyl-sn-glycero-3-phosphoethanolamine(in) = a 1,2-diacyl-sn-glycero-3-phosphoethanolamine(out)</text>
        <dbReference type="Rhea" id="RHEA:38895"/>
        <dbReference type="ChEBI" id="CHEBI:64612"/>
    </reaction>
</comment>
<evidence type="ECO:0000256" key="8">
    <source>
        <dbReference type="ARBA" id="ARBA00023055"/>
    </source>
</evidence>
<keyword evidence="13" id="KW-1185">Reference proteome</keyword>
<evidence type="ECO:0000256" key="2">
    <source>
        <dbReference type="ARBA" id="ARBA00004623"/>
    </source>
</evidence>
<evidence type="ECO:0000256" key="10">
    <source>
        <dbReference type="ARBA" id="ARBA00024479"/>
    </source>
</evidence>
<comment type="similarity">
    <text evidence="3">Belongs to the ATG2 family.</text>
</comment>
<dbReference type="GO" id="GO:0032266">
    <property type="term" value="F:phosphatidylinositol-3-phosphate binding"/>
    <property type="evidence" value="ECO:0007669"/>
    <property type="project" value="TreeGrafter"/>
</dbReference>
<keyword evidence="8" id="KW-0445">Lipid transport</keyword>
<reference evidence="12 13" key="1">
    <citation type="journal article" date="2021" name="Sci. Rep.">
        <title>The genome of the diatom Chaetoceros tenuissimus carries an ancient integrated fragment of an extant virus.</title>
        <authorList>
            <person name="Hongo Y."/>
            <person name="Kimura K."/>
            <person name="Takaki Y."/>
            <person name="Yoshida Y."/>
            <person name="Baba S."/>
            <person name="Kobayashi G."/>
            <person name="Nagasaki K."/>
            <person name="Hano T."/>
            <person name="Tomaru Y."/>
        </authorList>
    </citation>
    <scope>NUCLEOTIDE SEQUENCE [LARGE SCALE GENOMIC DNA]</scope>
    <source>
        <strain evidence="12 13">NIES-3715</strain>
    </source>
</reference>
<keyword evidence="7" id="KW-0072">Autophagy</keyword>
<name>A0AAD3D5Q0_9STRA</name>
<dbReference type="GO" id="GO:0000045">
    <property type="term" value="P:autophagosome assembly"/>
    <property type="evidence" value="ECO:0007669"/>
    <property type="project" value="TreeGrafter"/>
</dbReference>
<evidence type="ECO:0000256" key="7">
    <source>
        <dbReference type="ARBA" id="ARBA00023006"/>
    </source>
</evidence>
<keyword evidence="5" id="KW-0813">Transport</keyword>
<keyword evidence="9" id="KW-0472">Membrane</keyword>
<gene>
    <name evidence="12" type="ORF">CTEN210_14883</name>
</gene>
<dbReference type="InterPro" id="IPR026849">
    <property type="entry name" value="ATG2"/>
</dbReference>
<dbReference type="GO" id="GO:0043495">
    <property type="term" value="F:protein-membrane adaptor activity"/>
    <property type="evidence" value="ECO:0007669"/>
    <property type="project" value="TreeGrafter"/>
</dbReference>
<dbReference type="PANTHER" id="PTHR13190:SF1">
    <property type="entry name" value="AUTOPHAGY-RELATED 2, ISOFORM A"/>
    <property type="match status" value="1"/>
</dbReference>
<dbReference type="GO" id="GO:0034045">
    <property type="term" value="C:phagophore assembly site membrane"/>
    <property type="evidence" value="ECO:0007669"/>
    <property type="project" value="UniProtKB-SubCell"/>
</dbReference>
<dbReference type="GO" id="GO:0005789">
    <property type="term" value="C:endoplasmic reticulum membrane"/>
    <property type="evidence" value="ECO:0007669"/>
    <property type="project" value="UniProtKB-SubCell"/>
</dbReference>
<accession>A0AAD3D5Q0</accession>
<dbReference type="GO" id="GO:0034727">
    <property type="term" value="P:piecemeal microautophagy of the nucleus"/>
    <property type="evidence" value="ECO:0007669"/>
    <property type="project" value="TreeGrafter"/>
</dbReference>
<dbReference type="EMBL" id="BLLK01000062">
    <property type="protein sequence ID" value="GFH58407.1"/>
    <property type="molecule type" value="Genomic_DNA"/>
</dbReference>
<evidence type="ECO:0000256" key="4">
    <source>
        <dbReference type="ARBA" id="ARBA00018070"/>
    </source>
</evidence>
<evidence type="ECO:0000256" key="11">
    <source>
        <dbReference type="ARBA" id="ARBA00024615"/>
    </source>
</evidence>
<evidence type="ECO:0000256" key="6">
    <source>
        <dbReference type="ARBA" id="ARBA00022824"/>
    </source>
</evidence>
<proteinExistence type="inferred from homology"/>
<evidence type="ECO:0000256" key="3">
    <source>
        <dbReference type="ARBA" id="ARBA00009714"/>
    </source>
</evidence>
<evidence type="ECO:0000313" key="13">
    <source>
        <dbReference type="Proteomes" id="UP001054902"/>
    </source>
</evidence>
<comment type="caution">
    <text evidence="12">The sequence shown here is derived from an EMBL/GenBank/DDBJ whole genome shotgun (WGS) entry which is preliminary data.</text>
</comment>
<sequence length="1786" mass="201668">MWQSRIYRFLFQRILGPYLTKKSREKLSLLDISLRQGLLILHDIELDGSALQKKIDLDCKIEQVLVKRLELQLAIIYEDEFGQQVQGYADGSARLVAQLKIDGIDIIVSCLENEDRSTAAGKEKEAKCSNSSKEQQVSVQDLPSSKSTFQTYIKAIADSLKLSVNIQNISIQLNSPQDKLFLALNIESLSFKENEKECSKGENNYILVLDTLTVLTGTLTDAYDAVNQQELLRMDGCCTILYKKSKEKKSINVTLEPIQGSCSFESVSRTSKILNSFVSHSAHTVNDSDKSGQVERNTDSDLVLDNIEFLNDQKSTENVGLMAHIIQHSNEGLEYMDKKFTSSQTQHISEEDVAYQEDDIESILEKDLLDLSEDDEFSQFKQKIEDSIISERSYMNDFTRDESNCSTEIELAMEEIIISFDLNGCTSKSENKEGTQNLLVKLQSIDISGGISKNQRHLVFDVTDFDLEFCSSDEHCVNDPVSLLNVHGVDDYKESVISMTIDITVGDDDLSTHVIAISLAPFQFIYYDTIVSKVMDGITSLNEEEVMIHSNEASKQTHSTNGALSNTTLTCKEISIYVPFFLNPSQNKDCFTDLSRRCGYSSQNKSKLGDFGFNLVISEVSVNLDQHEAEKKSSISCNRILVSALGVDNRLIDVLSFDGEEKIDPDAIIKIVYSETMLSNKTDAFKANRVKSIFPYVETLESIKSSQKDESDSHTYEEQPFTKRTIRASNPEECLIQDSMNCEKIFHISIPSVSLDISTQEASILVDLLSCSKMSDRKEDVEELKQGKAGGQMNIIITCNQLTFCFHEDVYSKTEEMYFYTYMIVFDEFRSHLLLDSEGLRNIRILSNDLSLFEVNNGVEGYIEKLSISERQMVDLRKRRLSNVFYTSPIFFRSKIGRPLSPSTPALTLDVLIRNDDAHIERSIYISIYDMTHRHYHDLEWVSRLKAISTHFYQQGKNEEEDCSSSCINNVFFTMNDCNIDYTSAESFPVASRSILRLGEIRFTSNLISPPSPMNVMKVTLEDLSIFILNKRLKHDTENQQLTCSNALFPSSDHFAPQKTLKVSSFEHTLSKLDFVQVATLDCIEASIINDLNFKGLKSNMPAAQQTLELNVGHARIYSCRDTFACFTDTINDLLTFMTMPSVEELKQMANDYFAGKENSVDGRKTPENVDTSILDPHTVFSHGALSLDDVIENGLFSSTIIEEDLIIDNDLAMIPDFFEIKEEDVPNLNSTCLNNFQDHDDNDEDWTQIDHSWDLPREEEQTSGWFSGQCPTPMTLNPNLPHSSNNSTCTVVPEHIPIETYENKLYEGDMGVSTLFGTDSRLNVITRIIITDMKLDCRFFAGNDWSTSVEQRNGSSHLNALLQGGDNINNDDIFKPDPGYPKHSRHSDQFFQLSFSGLNLRMDSFSSSPKQRLASSTDIVLNDFYILETVSGKAPVKLMGEWVNAEHPRDRNEGQFMMKLISMEPKERFSLDGQFMGNETRVILELLPIRFFIHQVALRFIRNFFHRSEDQCLNVAEKFGNNYANPPDVFFPIFKVNPVNVKVDYKPKEVNTSALFQDGSLIELLNVLPLEDMILRLSEVEMTNVTGWGAAISELVCSWLQDVSSTQIHKFLTRTTPLHPFATVGDGMKNFVMIPLDEYKQKGSMRKGLKKGSKQLANVLAYETLGVGAKLTNFAAKRLGKKKKISKLPKTINEVSDHAMESVARGLKEANAKMIIIPYREYQRSGTKKAVKSVVRGIPIAVCAPLSGAAEAVSYGLLGARNQLRPDLREEEEVSKNLHDNDGLF</sequence>
<comment type="catalytic activity">
    <reaction evidence="10">
        <text>a 1,2-diacyl-sn-glycero-3-phospho-L-serine(in) = a 1,2-diacyl-sn-glycero-3-phospho-L-serine(out)</text>
        <dbReference type="Rhea" id="RHEA:38663"/>
        <dbReference type="ChEBI" id="CHEBI:57262"/>
    </reaction>
</comment>
<dbReference type="GO" id="GO:0006869">
    <property type="term" value="P:lipid transport"/>
    <property type="evidence" value="ECO:0007669"/>
    <property type="project" value="UniProtKB-KW"/>
</dbReference>
<protein>
    <recommendedName>
        <fullName evidence="4">Autophagy-related protein 2</fullName>
    </recommendedName>
</protein>
<dbReference type="GO" id="GO:0061709">
    <property type="term" value="P:reticulophagy"/>
    <property type="evidence" value="ECO:0007669"/>
    <property type="project" value="TreeGrafter"/>
</dbReference>
<keyword evidence="6" id="KW-0256">Endoplasmic reticulum</keyword>
<evidence type="ECO:0000313" key="12">
    <source>
        <dbReference type="EMBL" id="GFH58407.1"/>
    </source>
</evidence>
<evidence type="ECO:0000256" key="5">
    <source>
        <dbReference type="ARBA" id="ARBA00022448"/>
    </source>
</evidence>
<evidence type="ECO:0000256" key="9">
    <source>
        <dbReference type="ARBA" id="ARBA00023136"/>
    </source>
</evidence>